<name>A0ABR7ANH3_9SPHN</name>
<sequence>MIEPLKVIERYSDRIPVPVFQIIKDIGLELRFEILDDEISGWIERKGNAYEIVINQRHPLTRRRFTAAHELGHYIYHRDLLGAGTGDTRAYRAEHSPLPNALIRPKHERQANSFAANLLMPPEAVATLKAEGVLDTDAMADRLEVSEGAMRIRLGDTD</sequence>
<dbReference type="InterPro" id="IPR052345">
    <property type="entry name" value="Rad_response_metalloprotease"/>
</dbReference>
<gene>
    <name evidence="2" type="ORF">H8S47_09975</name>
</gene>
<dbReference type="InterPro" id="IPR010359">
    <property type="entry name" value="IrrE_HExxH"/>
</dbReference>
<dbReference type="PANTHER" id="PTHR43236">
    <property type="entry name" value="ANTITOXIN HIGA1"/>
    <property type="match status" value="1"/>
</dbReference>
<dbReference type="Pfam" id="PF06114">
    <property type="entry name" value="Peptidase_M78"/>
    <property type="match status" value="1"/>
</dbReference>
<dbReference type="PANTHER" id="PTHR43236:SF2">
    <property type="entry name" value="BLL0069 PROTEIN"/>
    <property type="match status" value="1"/>
</dbReference>
<keyword evidence="3" id="KW-1185">Reference proteome</keyword>
<reference evidence="2 3" key="1">
    <citation type="submission" date="2020-08" db="EMBL/GenBank/DDBJ databases">
        <title>Putative novel bacterial strains isolated from necrotic wheat leaf tissues caused by Xanthomonas translucens.</title>
        <authorList>
            <person name="Tambong J.T."/>
        </authorList>
    </citation>
    <scope>NUCLEOTIDE SEQUENCE [LARGE SCALE GENOMIC DNA]</scope>
    <source>
        <strain evidence="3">DOAB 1063</strain>
    </source>
</reference>
<dbReference type="Gene3D" id="1.10.10.2910">
    <property type="match status" value="1"/>
</dbReference>
<evidence type="ECO:0000313" key="3">
    <source>
        <dbReference type="Proteomes" id="UP000597613"/>
    </source>
</evidence>
<evidence type="ECO:0000259" key="1">
    <source>
        <dbReference type="Pfam" id="PF06114"/>
    </source>
</evidence>
<organism evidence="2 3">
    <name type="scientific">Sphingomonas albertensis</name>
    <dbReference type="NCBI Taxonomy" id="2762591"/>
    <lineage>
        <taxon>Bacteria</taxon>
        <taxon>Pseudomonadati</taxon>
        <taxon>Pseudomonadota</taxon>
        <taxon>Alphaproteobacteria</taxon>
        <taxon>Sphingomonadales</taxon>
        <taxon>Sphingomonadaceae</taxon>
        <taxon>Sphingomonas</taxon>
    </lineage>
</organism>
<feature type="domain" description="IrrE N-terminal-like" evidence="1">
    <location>
        <begin position="49"/>
        <end position="154"/>
    </location>
</feature>
<evidence type="ECO:0000313" key="2">
    <source>
        <dbReference type="EMBL" id="MBC3942004.1"/>
    </source>
</evidence>
<dbReference type="EMBL" id="JACONT010000018">
    <property type="protein sequence ID" value="MBC3942004.1"/>
    <property type="molecule type" value="Genomic_DNA"/>
</dbReference>
<dbReference type="Proteomes" id="UP000597613">
    <property type="component" value="Unassembled WGS sequence"/>
</dbReference>
<protein>
    <submittedName>
        <fullName evidence="2">ImmA/IrrE family metallo-endopeptidase</fullName>
    </submittedName>
</protein>
<dbReference type="RefSeq" id="WP_187503719.1">
    <property type="nucleotide sequence ID" value="NZ_CP162536.1"/>
</dbReference>
<proteinExistence type="predicted"/>
<comment type="caution">
    <text evidence="2">The sequence shown here is derived from an EMBL/GenBank/DDBJ whole genome shotgun (WGS) entry which is preliminary data.</text>
</comment>
<accession>A0ABR7ANH3</accession>